<accession>A0ABS0SYD0</accession>
<comment type="caution">
    <text evidence="1">The sequence shown here is derived from an EMBL/GenBank/DDBJ whole genome shotgun (WGS) entry which is preliminary data.</text>
</comment>
<sequence length="110" mass="11756">MGEKTVQERLRALEKTVDKLGEGGVEAHLRLGAAEAVLFGLALGFVNNIKAKTVTPAENAQLFMDAVMQYSGHSDDGGIGSEQLELLREFAERLQAYARPGATGTRGPVN</sequence>
<dbReference type="Proteomes" id="UP000639859">
    <property type="component" value="Unassembled WGS sequence"/>
</dbReference>
<organism evidence="1 2">
    <name type="scientific">Caulobacter hibisci</name>
    <dbReference type="NCBI Taxonomy" id="2035993"/>
    <lineage>
        <taxon>Bacteria</taxon>
        <taxon>Pseudomonadati</taxon>
        <taxon>Pseudomonadota</taxon>
        <taxon>Alphaproteobacteria</taxon>
        <taxon>Caulobacterales</taxon>
        <taxon>Caulobacteraceae</taxon>
        <taxon>Caulobacter</taxon>
    </lineage>
</organism>
<keyword evidence="2" id="KW-1185">Reference proteome</keyword>
<evidence type="ECO:0000313" key="1">
    <source>
        <dbReference type="EMBL" id="MBI1684441.1"/>
    </source>
</evidence>
<gene>
    <name evidence="1" type="ORF">I4Q42_12255</name>
</gene>
<proteinExistence type="predicted"/>
<dbReference type="RefSeq" id="WP_198576354.1">
    <property type="nucleotide sequence ID" value="NZ_JADWOX010000007.1"/>
</dbReference>
<reference evidence="1 2" key="1">
    <citation type="submission" date="2020-11" db="EMBL/GenBank/DDBJ databases">
        <title>genome sequence of strain KACC 18849.</title>
        <authorList>
            <person name="Gao J."/>
            <person name="Zhang X."/>
        </authorList>
    </citation>
    <scope>NUCLEOTIDE SEQUENCE [LARGE SCALE GENOMIC DNA]</scope>
    <source>
        <strain evidence="1 2">KACC 18849</strain>
    </source>
</reference>
<evidence type="ECO:0000313" key="2">
    <source>
        <dbReference type="Proteomes" id="UP000639859"/>
    </source>
</evidence>
<name>A0ABS0SYD0_9CAUL</name>
<dbReference type="EMBL" id="JADWOX010000007">
    <property type="protein sequence ID" value="MBI1684441.1"/>
    <property type="molecule type" value="Genomic_DNA"/>
</dbReference>
<protein>
    <submittedName>
        <fullName evidence="1">Uncharacterized protein</fullName>
    </submittedName>
</protein>